<accession>A0ABV3S7K5</accession>
<dbReference type="Proteomes" id="UP001556653">
    <property type="component" value="Unassembled WGS sequence"/>
</dbReference>
<organism evidence="13 14">
    <name type="scientific">Spiribacter onubensis</name>
    <dbReference type="NCBI Taxonomy" id="3122420"/>
    <lineage>
        <taxon>Bacteria</taxon>
        <taxon>Pseudomonadati</taxon>
        <taxon>Pseudomonadota</taxon>
        <taxon>Gammaproteobacteria</taxon>
        <taxon>Chromatiales</taxon>
        <taxon>Ectothiorhodospiraceae</taxon>
        <taxon>Spiribacter</taxon>
    </lineage>
</organism>
<feature type="domain" description="GHMP kinase C-terminal" evidence="12">
    <location>
        <begin position="204"/>
        <end position="263"/>
    </location>
</feature>
<comment type="caution">
    <text evidence="13">The sequence shown here is derived from an EMBL/GenBank/DDBJ whole genome shotgun (WGS) entry which is preliminary data.</text>
</comment>
<evidence type="ECO:0000259" key="12">
    <source>
        <dbReference type="Pfam" id="PF08544"/>
    </source>
</evidence>
<evidence type="ECO:0000256" key="9">
    <source>
        <dbReference type="ARBA" id="ARBA00032554"/>
    </source>
</evidence>
<comment type="pathway">
    <text evidence="10">Isoprenoid biosynthesis; isopentenyl diphosphate biosynthesis via DXP pathway; isopentenyl diphosphate from 1-deoxy-D-xylulose 5-phosphate: step 3/6.</text>
</comment>
<evidence type="ECO:0000259" key="11">
    <source>
        <dbReference type="Pfam" id="PF00288"/>
    </source>
</evidence>
<dbReference type="PANTHER" id="PTHR43527">
    <property type="entry name" value="4-DIPHOSPHOCYTIDYL-2-C-METHYL-D-ERYTHRITOL KINASE, CHLOROPLASTIC"/>
    <property type="match status" value="1"/>
</dbReference>
<evidence type="ECO:0000256" key="10">
    <source>
        <dbReference type="HAMAP-Rule" id="MF_00061"/>
    </source>
</evidence>
<evidence type="ECO:0000256" key="7">
    <source>
        <dbReference type="ARBA" id="ARBA00022840"/>
    </source>
</evidence>
<dbReference type="Gene3D" id="3.30.230.10">
    <property type="match status" value="1"/>
</dbReference>
<dbReference type="SUPFAM" id="SSF55060">
    <property type="entry name" value="GHMP Kinase, C-terminal domain"/>
    <property type="match status" value="1"/>
</dbReference>
<dbReference type="PIRSF" id="PIRSF010376">
    <property type="entry name" value="IspE"/>
    <property type="match status" value="1"/>
</dbReference>
<dbReference type="InterPro" id="IPR036554">
    <property type="entry name" value="GHMP_kinase_C_sf"/>
</dbReference>
<dbReference type="Gene3D" id="3.30.70.890">
    <property type="entry name" value="GHMP kinase, C-terminal domain"/>
    <property type="match status" value="1"/>
</dbReference>
<dbReference type="HAMAP" id="MF_00061">
    <property type="entry name" value="IspE"/>
    <property type="match status" value="1"/>
</dbReference>
<evidence type="ECO:0000313" key="14">
    <source>
        <dbReference type="Proteomes" id="UP001556653"/>
    </source>
</evidence>
<dbReference type="EC" id="2.7.1.148" evidence="2 10"/>
<keyword evidence="6 10" id="KW-0418">Kinase</keyword>
<proteinExistence type="inferred from homology"/>
<evidence type="ECO:0000256" key="4">
    <source>
        <dbReference type="ARBA" id="ARBA00022679"/>
    </source>
</evidence>
<feature type="domain" description="GHMP kinase N-terminal" evidence="11">
    <location>
        <begin position="69"/>
        <end position="145"/>
    </location>
</feature>
<name>A0ABV3S7K5_9GAMM</name>
<dbReference type="Pfam" id="PF00288">
    <property type="entry name" value="GHMP_kinases_N"/>
    <property type="match status" value="1"/>
</dbReference>
<dbReference type="InterPro" id="IPR014721">
    <property type="entry name" value="Ribsml_uS5_D2-typ_fold_subgr"/>
</dbReference>
<protein>
    <recommendedName>
        <fullName evidence="3 10">4-diphosphocytidyl-2-C-methyl-D-erythritol kinase</fullName>
        <shortName evidence="10">CMK</shortName>
        <ecNumber evidence="2 10">2.7.1.148</ecNumber>
    </recommendedName>
    <alternativeName>
        <fullName evidence="9 10">4-(cytidine-5'-diphospho)-2-C-methyl-D-erythritol kinase</fullName>
    </alternativeName>
</protein>
<evidence type="ECO:0000313" key="13">
    <source>
        <dbReference type="EMBL" id="MEX0385463.1"/>
    </source>
</evidence>
<keyword evidence="5 10" id="KW-0547">Nucleotide-binding</keyword>
<dbReference type="SUPFAM" id="SSF54211">
    <property type="entry name" value="Ribosomal protein S5 domain 2-like"/>
    <property type="match status" value="1"/>
</dbReference>
<gene>
    <name evidence="10 13" type="primary">ispE</name>
    <name evidence="13" type="ORF">V6X64_00440</name>
</gene>
<keyword evidence="14" id="KW-1185">Reference proteome</keyword>
<evidence type="ECO:0000256" key="3">
    <source>
        <dbReference type="ARBA" id="ARBA00017473"/>
    </source>
</evidence>
<sequence length="289" mass="30731">MGPVSRDWPAPAKINRFLHITGRRADGYHELQTLFQFVEPVDGLVFAMTPDGTIRREGGLPGLPPESDLAVRAATVLRHQTGSGPGVRIQLDKRIPAGGGLGGGSSDAATTLVALNELWGCGLSTAELEQIGLGLGADVPVFVRGLACWAEGVGERLSPLSVDCPWMVIIDPGVSVDTRSVFTDTKLTRHGERITIRGFETGAARNDCEPVVRRIHPAVGEALDALAAFGPSRLTGTGGCLFATFQHRASAEHAAAGVRDRWSAWVTRAMNRSPLLDRLDAERARTTGA</sequence>
<dbReference type="InterPro" id="IPR004424">
    <property type="entry name" value="IspE"/>
</dbReference>
<comment type="catalytic activity">
    <reaction evidence="10">
        <text>4-CDP-2-C-methyl-D-erythritol + ATP = 4-CDP-2-C-methyl-D-erythritol 2-phosphate + ADP + H(+)</text>
        <dbReference type="Rhea" id="RHEA:18437"/>
        <dbReference type="ChEBI" id="CHEBI:15378"/>
        <dbReference type="ChEBI" id="CHEBI:30616"/>
        <dbReference type="ChEBI" id="CHEBI:57823"/>
        <dbReference type="ChEBI" id="CHEBI:57919"/>
        <dbReference type="ChEBI" id="CHEBI:456216"/>
        <dbReference type="EC" id="2.7.1.148"/>
    </reaction>
</comment>
<comment type="similarity">
    <text evidence="1 10">Belongs to the GHMP kinase family. IspE subfamily.</text>
</comment>
<dbReference type="RefSeq" id="WP_367965948.1">
    <property type="nucleotide sequence ID" value="NZ_JBAKFI010000003.1"/>
</dbReference>
<feature type="binding site" evidence="10">
    <location>
        <begin position="96"/>
        <end position="106"/>
    </location>
    <ligand>
        <name>ATP</name>
        <dbReference type="ChEBI" id="CHEBI:30616"/>
    </ligand>
</feature>
<evidence type="ECO:0000256" key="8">
    <source>
        <dbReference type="ARBA" id="ARBA00023229"/>
    </source>
</evidence>
<evidence type="ECO:0000256" key="1">
    <source>
        <dbReference type="ARBA" id="ARBA00009684"/>
    </source>
</evidence>
<feature type="active site" evidence="10">
    <location>
        <position position="13"/>
    </location>
</feature>
<evidence type="ECO:0000256" key="2">
    <source>
        <dbReference type="ARBA" id="ARBA00012052"/>
    </source>
</evidence>
<dbReference type="InterPro" id="IPR013750">
    <property type="entry name" value="GHMP_kinase_C_dom"/>
</dbReference>
<dbReference type="InterPro" id="IPR020568">
    <property type="entry name" value="Ribosomal_Su5_D2-typ_SF"/>
</dbReference>
<dbReference type="InterPro" id="IPR006204">
    <property type="entry name" value="GHMP_kinase_N_dom"/>
</dbReference>
<dbReference type="GO" id="GO:0050515">
    <property type="term" value="F:4-(cytidine 5'-diphospho)-2-C-methyl-D-erythritol kinase activity"/>
    <property type="evidence" value="ECO:0007669"/>
    <property type="project" value="UniProtKB-EC"/>
</dbReference>
<keyword evidence="7 10" id="KW-0067">ATP-binding</keyword>
<keyword evidence="4 10" id="KW-0808">Transferase</keyword>
<dbReference type="PANTHER" id="PTHR43527:SF2">
    <property type="entry name" value="4-DIPHOSPHOCYTIDYL-2-C-METHYL-D-ERYTHRITOL KINASE, CHLOROPLASTIC"/>
    <property type="match status" value="1"/>
</dbReference>
<dbReference type="EMBL" id="JBAKFJ010000001">
    <property type="protein sequence ID" value="MEX0385463.1"/>
    <property type="molecule type" value="Genomic_DNA"/>
</dbReference>
<comment type="function">
    <text evidence="10">Catalyzes the phosphorylation of the position 2 hydroxy group of 4-diphosphocytidyl-2C-methyl-D-erythritol.</text>
</comment>
<evidence type="ECO:0000256" key="6">
    <source>
        <dbReference type="ARBA" id="ARBA00022777"/>
    </source>
</evidence>
<dbReference type="NCBIfam" id="TIGR00154">
    <property type="entry name" value="ispE"/>
    <property type="match status" value="1"/>
</dbReference>
<feature type="active site" evidence="10">
    <location>
        <position position="138"/>
    </location>
</feature>
<reference evidence="13 14" key="1">
    <citation type="submission" date="2024-02" db="EMBL/GenBank/DDBJ databases">
        <title>New especies of Spiribacter isolated from saline water.</title>
        <authorList>
            <person name="Leon M.J."/>
            <person name="De La Haba R."/>
            <person name="Sanchez-Porro C."/>
            <person name="Ventosa A."/>
        </authorList>
    </citation>
    <scope>NUCLEOTIDE SEQUENCE [LARGE SCALE GENOMIC DNA]</scope>
    <source>
        <strain evidence="14">ag22IC4-227</strain>
    </source>
</reference>
<evidence type="ECO:0000256" key="5">
    <source>
        <dbReference type="ARBA" id="ARBA00022741"/>
    </source>
</evidence>
<dbReference type="Pfam" id="PF08544">
    <property type="entry name" value="GHMP_kinases_C"/>
    <property type="match status" value="1"/>
</dbReference>
<keyword evidence="8 10" id="KW-0414">Isoprene biosynthesis</keyword>